<keyword evidence="3" id="KW-1185">Reference proteome</keyword>
<organism evidence="2 3">
    <name type="scientific">Stygiobacter electus</name>
    <dbReference type="NCBI Taxonomy" id="3032292"/>
    <lineage>
        <taxon>Bacteria</taxon>
        <taxon>Pseudomonadati</taxon>
        <taxon>Ignavibacteriota</taxon>
        <taxon>Ignavibacteria</taxon>
        <taxon>Ignavibacteriales</taxon>
        <taxon>Melioribacteraceae</taxon>
        <taxon>Stygiobacter</taxon>
    </lineage>
</organism>
<dbReference type="EMBL" id="JARGDL010000004">
    <property type="protein sequence ID" value="MDF1611418.1"/>
    <property type="molecule type" value="Genomic_DNA"/>
</dbReference>
<comment type="caution">
    <text evidence="2">The sequence shown here is derived from an EMBL/GenBank/DDBJ whole genome shotgun (WGS) entry which is preliminary data.</text>
</comment>
<dbReference type="AlphaFoldDB" id="A0AAE3TDN9"/>
<feature type="transmembrane region" description="Helical" evidence="1">
    <location>
        <begin position="94"/>
        <end position="112"/>
    </location>
</feature>
<evidence type="ECO:0000256" key="1">
    <source>
        <dbReference type="SAM" id="Phobius"/>
    </source>
</evidence>
<proteinExistence type="predicted"/>
<dbReference type="Proteomes" id="UP001221302">
    <property type="component" value="Unassembled WGS sequence"/>
</dbReference>
<feature type="transmembrane region" description="Helical" evidence="1">
    <location>
        <begin position="12"/>
        <end position="37"/>
    </location>
</feature>
<keyword evidence="1" id="KW-1133">Transmembrane helix</keyword>
<sequence length="172" mass="20548">MINKKQINQILTFLLTLSFILWLGIYISRLLITYQLFEPVDLSLKKIFINYDLNPIFYSFYPLIVSSLVLYLALLILFIFYLVTTERKVKENGWLLIITLIIFITSPFELYLCYKDLKLINTILEIPKVNFNEILSLVKERLIILNNFSLIEIFSYFIIVYLVIYKPLQKRQ</sequence>
<gene>
    <name evidence="2" type="ORF">P0M35_04590</name>
</gene>
<dbReference type="RefSeq" id="WP_321535185.1">
    <property type="nucleotide sequence ID" value="NZ_JARGDL010000004.1"/>
</dbReference>
<reference evidence="2" key="1">
    <citation type="submission" date="2023-03" db="EMBL/GenBank/DDBJ databases">
        <title>Stygiobacter electus gen. nov., sp. nov., facultatively anaerobic thermotolerant bacterium of the class Ignavibacteria from a well of Yessentuki mineral water deposit.</title>
        <authorList>
            <person name="Podosokorskaya O.A."/>
            <person name="Elcheninov A.G."/>
            <person name="Petrova N.F."/>
            <person name="Zavarzina D.G."/>
            <person name="Kublanov I.V."/>
            <person name="Merkel A.Y."/>
        </authorList>
    </citation>
    <scope>NUCLEOTIDE SEQUENCE</scope>
    <source>
        <strain evidence="2">09-Me</strain>
    </source>
</reference>
<evidence type="ECO:0000313" key="3">
    <source>
        <dbReference type="Proteomes" id="UP001221302"/>
    </source>
</evidence>
<evidence type="ECO:0000313" key="2">
    <source>
        <dbReference type="EMBL" id="MDF1611418.1"/>
    </source>
</evidence>
<feature type="transmembrane region" description="Helical" evidence="1">
    <location>
        <begin position="142"/>
        <end position="164"/>
    </location>
</feature>
<protein>
    <submittedName>
        <fullName evidence="2">Uncharacterized protein</fullName>
    </submittedName>
</protein>
<feature type="transmembrane region" description="Helical" evidence="1">
    <location>
        <begin position="57"/>
        <end position="82"/>
    </location>
</feature>
<keyword evidence="1" id="KW-0812">Transmembrane</keyword>
<name>A0AAE3TDN9_9BACT</name>
<keyword evidence="1" id="KW-0472">Membrane</keyword>
<accession>A0AAE3TDN9</accession>